<sequence>MTLINYDNNQIVSNQKSQLFKEFEEATLIIDKLKNKLKNQVNIKKIQYQTNSYYQGQIIQIKSNIYRFFKKIQQKQNNINKNRHGWGLYYMQNGDVYGGFFQMNQFQGEGTYIYKNGDIYKGELNQNNKHGIGTYFYMKYECIYQGKWENNVKDGYGILVYKSNVDFYEGYFKDNIKFGQGVFNFSNGDQFNGVWLEKMNFAKGQLQQNKQEYKDIFLYEDDPFFYEGIFFSYKYIENYSFEKKNGDGIFYYKNTDKYIGDFINGMRNGFGKYFYSNGCVYEGHWKNNQKESSNATFYFPDKTLYQGQFQNSFKEGFGKQTYQNNEFYEGEWKQDKRNGKGKYVFYDESFYEGDWENDEMNGLGTFYQKSDNKYQVFNGLWNKNEIEQIFYKQILNINQY</sequence>
<dbReference type="EMBL" id="GL983453">
    <property type="protein sequence ID" value="EGR33418.1"/>
    <property type="molecule type" value="Genomic_DNA"/>
</dbReference>
<dbReference type="AlphaFoldDB" id="G0QMY5"/>
<dbReference type="EC" id="2.7.7.7" evidence="2"/>
<evidence type="ECO:0000313" key="3">
    <source>
        <dbReference type="Proteomes" id="UP000008983"/>
    </source>
</evidence>
<accession>G0QMY5</accession>
<keyword evidence="2" id="KW-0808">Transferase</keyword>
<dbReference type="InParanoid" id="G0QMY5"/>
<dbReference type="eggNOG" id="KOG0229">
    <property type="taxonomic scope" value="Eukaryota"/>
</dbReference>
<dbReference type="OrthoDB" id="444338at2759"/>
<keyword evidence="1" id="KW-0677">Repeat</keyword>
<keyword evidence="2" id="KW-0548">Nucleotidyltransferase</keyword>
<protein>
    <submittedName>
        <fullName evidence="2">Morn domain repeat protein</fullName>
        <ecNumber evidence="2">2.1.1.43</ecNumber>
        <ecNumber evidence="2">2.7.7.7</ecNumber>
    </submittedName>
</protein>
<dbReference type="InterPro" id="IPR003409">
    <property type="entry name" value="MORN"/>
</dbReference>
<evidence type="ECO:0000256" key="1">
    <source>
        <dbReference type="ARBA" id="ARBA00022737"/>
    </source>
</evidence>
<name>G0QMY5_ICHMU</name>
<dbReference type="PANTHER" id="PTHR43215:SF14">
    <property type="entry name" value="RADIAL SPOKE HEAD 1 HOMOLOG"/>
    <property type="match status" value="1"/>
</dbReference>
<proteinExistence type="predicted"/>
<dbReference type="SMART" id="SM00698">
    <property type="entry name" value="MORN"/>
    <property type="match status" value="10"/>
</dbReference>
<organism evidence="2 3">
    <name type="scientific">Ichthyophthirius multifiliis</name>
    <name type="common">White spot disease agent</name>
    <name type="synonym">Ich</name>
    <dbReference type="NCBI Taxonomy" id="5932"/>
    <lineage>
        <taxon>Eukaryota</taxon>
        <taxon>Sar</taxon>
        <taxon>Alveolata</taxon>
        <taxon>Ciliophora</taxon>
        <taxon>Intramacronucleata</taxon>
        <taxon>Oligohymenophorea</taxon>
        <taxon>Hymenostomatida</taxon>
        <taxon>Ophryoglenina</taxon>
        <taxon>Ichthyophthirius</taxon>
    </lineage>
</organism>
<dbReference type="PANTHER" id="PTHR43215">
    <property type="entry name" value="RADIAL SPOKE HEAD 1 HOMOLOG"/>
    <property type="match status" value="1"/>
</dbReference>
<keyword evidence="3" id="KW-1185">Reference proteome</keyword>
<dbReference type="EC" id="2.1.1.43" evidence="2"/>
<dbReference type="GO" id="GO:0008168">
    <property type="term" value="F:methyltransferase activity"/>
    <property type="evidence" value="ECO:0007669"/>
    <property type="project" value="UniProtKB-KW"/>
</dbReference>
<reference evidence="2 3" key="1">
    <citation type="submission" date="2011-07" db="EMBL/GenBank/DDBJ databases">
        <authorList>
            <person name="Coyne R."/>
            <person name="Brami D."/>
            <person name="Johnson J."/>
            <person name="Hostetler J."/>
            <person name="Hannick L."/>
            <person name="Clark T."/>
            <person name="Cassidy-Hanley D."/>
            <person name="Inman J."/>
        </authorList>
    </citation>
    <scope>NUCLEOTIDE SEQUENCE [LARGE SCALE GENOMIC DNA]</scope>
    <source>
        <strain evidence="2 3">G5</strain>
    </source>
</reference>
<dbReference type="RefSeq" id="XP_004037404.1">
    <property type="nucleotide sequence ID" value="XM_004037356.1"/>
</dbReference>
<dbReference type="GO" id="GO:0032259">
    <property type="term" value="P:methylation"/>
    <property type="evidence" value="ECO:0007669"/>
    <property type="project" value="UniProtKB-KW"/>
</dbReference>
<gene>
    <name evidence="2" type="ORF">IMG5_053730</name>
</gene>
<dbReference type="Gene3D" id="2.20.110.10">
    <property type="entry name" value="Histone H3 K4-specific methyltransferase SET7/9 N-terminal domain"/>
    <property type="match status" value="4"/>
</dbReference>
<dbReference type="Pfam" id="PF02493">
    <property type="entry name" value="MORN"/>
    <property type="match status" value="9"/>
</dbReference>
<dbReference type="eggNOG" id="KOG0231">
    <property type="taxonomic scope" value="Eukaryota"/>
</dbReference>
<dbReference type="GeneID" id="14909597"/>
<dbReference type="Proteomes" id="UP000008983">
    <property type="component" value="Unassembled WGS sequence"/>
</dbReference>
<dbReference type="GO" id="GO:0003887">
    <property type="term" value="F:DNA-directed DNA polymerase activity"/>
    <property type="evidence" value="ECO:0007669"/>
    <property type="project" value="UniProtKB-EC"/>
</dbReference>
<dbReference type="GO" id="GO:0005829">
    <property type="term" value="C:cytosol"/>
    <property type="evidence" value="ECO:0007669"/>
    <property type="project" value="TreeGrafter"/>
</dbReference>
<evidence type="ECO:0000313" key="2">
    <source>
        <dbReference type="EMBL" id="EGR33418.1"/>
    </source>
</evidence>
<keyword evidence="2" id="KW-0489">Methyltransferase</keyword>
<dbReference type="STRING" id="857967.G0QMY5"/>
<dbReference type="OMA" id="WEYNNIV"/>
<dbReference type="SUPFAM" id="SSF82185">
    <property type="entry name" value="Histone H3 K4-specific methyltransferase SET7/9 N-terminal domain"/>
    <property type="match status" value="2"/>
</dbReference>